<dbReference type="Proteomes" id="UP000307943">
    <property type="component" value="Unassembled WGS sequence"/>
</dbReference>
<keyword evidence="3" id="KW-1185">Reference proteome</keyword>
<feature type="region of interest" description="Disordered" evidence="1">
    <location>
        <begin position="46"/>
        <end position="67"/>
    </location>
</feature>
<evidence type="ECO:0000313" key="2">
    <source>
        <dbReference type="EMBL" id="TNJ65366.1"/>
    </source>
</evidence>
<dbReference type="OrthoDB" id="2382414at2"/>
<organism evidence="2 3">
    <name type="scientific">Paenibacillus hemerocallicola</name>
    <dbReference type="NCBI Taxonomy" id="1172614"/>
    <lineage>
        <taxon>Bacteria</taxon>
        <taxon>Bacillati</taxon>
        <taxon>Bacillota</taxon>
        <taxon>Bacilli</taxon>
        <taxon>Bacillales</taxon>
        <taxon>Paenibacillaceae</taxon>
        <taxon>Paenibacillus</taxon>
    </lineage>
</organism>
<reference evidence="2 3" key="1">
    <citation type="submission" date="2019-05" db="EMBL/GenBank/DDBJ databases">
        <title>We sequenced the genome of Paenibacillus hemerocallicola KCTC 33185 for further insight into its adaptation and study the phylogeny of Paenibacillus.</title>
        <authorList>
            <person name="Narsing Rao M.P."/>
        </authorList>
    </citation>
    <scope>NUCLEOTIDE SEQUENCE [LARGE SCALE GENOMIC DNA]</scope>
    <source>
        <strain evidence="2 3">KCTC 33185</strain>
    </source>
</reference>
<evidence type="ECO:0000256" key="1">
    <source>
        <dbReference type="SAM" id="MobiDB-lite"/>
    </source>
</evidence>
<dbReference type="InterPro" id="IPR018743">
    <property type="entry name" value="DUF2292"/>
</dbReference>
<gene>
    <name evidence="2" type="ORF">FE784_15180</name>
</gene>
<dbReference type="EMBL" id="VDCQ01000019">
    <property type="protein sequence ID" value="TNJ65366.1"/>
    <property type="molecule type" value="Genomic_DNA"/>
</dbReference>
<protein>
    <submittedName>
        <fullName evidence="2">DUF2292 domain-containing protein</fullName>
    </submittedName>
</protein>
<dbReference type="Pfam" id="PF10055">
    <property type="entry name" value="DUF2292"/>
    <property type="match status" value="1"/>
</dbReference>
<dbReference type="RefSeq" id="WP_139603059.1">
    <property type="nucleotide sequence ID" value="NZ_VDCQ01000019.1"/>
</dbReference>
<evidence type="ECO:0000313" key="3">
    <source>
        <dbReference type="Proteomes" id="UP000307943"/>
    </source>
</evidence>
<comment type="caution">
    <text evidence="2">The sequence shown here is derived from an EMBL/GenBank/DDBJ whole genome shotgun (WGS) entry which is preliminary data.</text>
</comment>
<sequence length="67" mass="7627">MGNAVQLDDVWADRILSSVKGLEYGNVQIIVHDGKIVQIERTERKRFDSYSASPGRSRPEPLKQQSR</sequence>
<accession>A0A5C4T9H4</accession>
<dbReference type="AlphaFoldDB" id="A0A5C4T9H4"/>
<name>A0A5C4T9H4_9BACL</name>
<proteinExistence type="predicted"/>